<dbReference type="SUPFAM" id="SSF52799">
    <property type="entry name" value="(Phosphotyrosine protein) phosphatases II"/>
    <property type="match status" value="2"/>
</dbReference>
<dbReference type="PROSITE" id="PS00383">
    <property type="entry name" value="TYR_PHOSPHATASE_1"/>
    <property type="match status" value="1"/>
</dbReference>
<feature type="domain" description="Tyrosine-protein phosphatase" evidence="4">
    <location>
        <begin position="924"/>
        <end position="1100"/>
    </location>
</feature>
<feature type="compositionally biased region" description="Basic and acidic residues" evidence="3">
    <location>
        <begin position="869"/>
        <end position="881"/>
    </location>
</feature>
<dbReference type="EMBL" id="BQFW01000005">
    <property type="protein sequence ID" value="GJJ71361.1"/>
    <property type="molecule type" value="Genomic_DNA"/>
</dbReference>
<dbReference type="InterPro" id="IPR000340">
    <property type="entry name" value="Dual-sp_phosphatase_cat-dom"/>
</dbReference>
<feature type="region of interest" description="Disordered" evidence="3">
    <location>
        <begin position="739"/>
        <end position="776"/>
    </location>
</feature>
<evidence type="ECO:0000256" key="3">
    <source>
        <dbReference type="SAM" id="MobiDB-lite"/>
    </source>
</evidence>
<dbReference type="InterPro" id="IPR016130">
    <property type="entry name" value="Tyr_Pase_AS"/>
</dbReference>
<feature type="region of interest" description="Disordered" evidence="3">
    <location>
        <begin position="839"/>
        <end position="883"/>
    </location>
</feature>
<proteinExistence type="predicted"/>
<dbReference type="InterPro" id="IPR029021">
    <property type="entry name" value="Prot-tyrosine_phosphatase-like"/>
</dbReference>
<feature type="compositionally biased region" description="Polar residues" evidence="3">
    <location>
        <begin position="472"/>
        <end position="483"/>
    </location>
</feature>
<evidence type="ECO:0000259" key="4">
    <source>
        <dbReference type="PROSITE" id="PS50054"/>
    </source>
</evidence>
<feature type="region of interest" description="Disordered" evidence="3">
    <location>
        <begin position="638"/>
        <end position="663"/>
    </location>
</feature>
<dbReference type="PANTHER" id="PTHR47550">
    <property type="entry name" value="DUAL SPECIFICITY PROTEIN PHOSPHATASE PPS1"/>
    <property type="match status" value="1"/>
</dbReference>
<dbReference type="OrthoDB" id="273181at2759"/>
<gene>
    <name evidence="6" type="ORF">EMPS_03711</name>
</gene>
<dbReference type="InterPro" id="IPR020422">
    <property type="entry name" value="TYR_PHOSPHATASE_DUAL_dom"/>
</dbReference>
<dbReference type="GO" id="GO:0005634">
    <property type="term" value="C:nucleus"/>
    <property type="evidence" value="ECO:0007669"/>
    <property type="project" value="GOC"/>
</dbReference>
<reference evidence="6" key="2">
    <citation type="journal article" date="2022" name="Microbiol. Resour. Announc.">
        <title>Whole-Genome Sequence of Entomortierella parvispora E1425, a Mucoromycotan Fungus Associated with Burkholderiaceae-Related Endosymbiotic Bacteria.</title>
        <authorList>
            <person name="Herlambang A."/>
            <person name="Guo Y."/>
            <person name="Takashima Y."/>
            <person name="Narisawa K."/>
            <person name="Ohta H."/>
            <person name="Nishizawa T."/>
        </authorList>
    </citation>
    <scope>NUCLEOTIDE SEQUENCE</scope>
    <source>
        <strain evidence="6">E1425</strain>
    </source>
</reference>
<name>A0A9P3H761_9FUNG</name>
<dbReference type="PROSITE" id="PS50056">
    <property type="entry name" value="TYR_PHOSPHATASE_2"/>
    <property type="match status" value="1"/>
</dbReference>
<keyword evidence="2" id="KW-0904">Protein phosphatase</keyword>
<evidence type="ECO:0000313" key="6">
    <source>
        <dbReference type="EMBL" id="GJJ71361.1"/>
    </source>
</evidence>
<dbReference type="PROSITE" id="PS50054">
    <property type="entry name" value="TYR_PHOSPHATASE_DUAL"/>
    <property type="match status" value="1"/>
</dbReference>
<feature type="compositionally biased region" description="Low complexity" evidence="3">
    <location>
        <begin position="764"/>
        <end position="776"/>
    </location>
</feature>
<dbReference type="PANTHER" id="PTHR47550:SF1">
    <property type="entry name" value="DUAL SPECIFICITY PROTEIN PHOSPHATASE PPS1"/>
    <property type="match status" value="1"/>
</dbReference>
<protein>
    <recommendedName>
        <fullName evidence="8">Protein-tyrosine-phosphatase</fullName>
    </recommendedName>
</protein>
<feature type="compositionally biased region" description="Low complexity" evidence="3">
    <location>
        <begin position="255"/>
        <end position="282"/>
    </location>
</feature>
<evidence type="ECO:0000256" key="2">
    <source>
        <dbReference type="ARBA" id="ARBA00022912"/>
    </source>
</evidence>
<organism evidence="6 7">
    <name type="scientific">Entomortierella parvispora</name>
    <dbReference type="NCBI Taxonomy" id="205924"/>
    <lineage>
        <taxon>Eukaryota</taxon>
        <taxon>Fungi</taxon>
        <taxon>Fungi incertae sedis</taxon>
        <taxon>Mucoromycota</taxon>
        <taxon>Mortierellomycotina</taxon>
        <taxon>Mortierellomycetes</taxon>
        <taxon>Mortierellales</taxon>
        <taxon>Mortierellaceae</taxon>
        <taxon>Entomortierella</taxon>
    </lineage>
</organism>
<feature type="region of interest" description="Disordered" evidence="3">
    <location>
        <begin position="225"/>
        <end position="288"/>
    </location>
</feature>
<dbReference type="SMART" id="SM00195">
    <property type="entry name" value="DSPc"/>
    <property type="match status" value="1"/>
</dbReference>
<dbReference type="InterPro" id="IPR053239">
    <property type="entry name" value="Dual_spec_PTase"/>
</dbReference>
<dbReference type="Gene3D" id="3.90.190.10">
    <property type="entry name" value="Protein tyrosine phosphatase superfamily"/>
    <property type="match status" value="2"/>
</dbReference>
<feature type="compositionally biased region" description="Pro residues" evidence="3">
    <location>
        <begin position="16"/>
        <end position="26"/>
    </location>
</feature>
<evidence type="ECO:0000259" key="5">
    <source>
        <dbReference type="PROSITE" id="PS50056"/>
    </source>
</evidence>
<dbReference type="Pfam" id="PF00782">
    <property type="entry name" value="DSPc"/>
    <property type="match status" value="1"/>
</dbReference>
<dbReference type="GO" id="GO:0033260">
    <property type="term" value="P:nuclear DNA replication"/>
    <property type="evidence" value="ECO:0007669"/>
    <property type="project" value="TreeGrafter"/>
</dbReference>
<feature type="domain" description="Tyrosine specific protein phosphatases" evidence="5">
    <location>
        <begin position="1019"/>
        <end position="1087"/>
    </location>
</feature>
<keyword evidence="1" id="KW-0378">Hydrolase</keyword>
<evidence type="ECO:0008006" key="8">
    <source>
        <dbReference type="Google" id="ProtNLM"/>
    </source>
</evidence>
<sequence>MMVTSAIPPDLRDPLSSPPSPSPYPSPISTSRPDAGGLDSLPLVSSQPPVRALDANQVFQLHQKSVTTPLPSRMLFPWLHGVDGTSGAQNYFFGIDLQHQQQEQQPQQFFAASGGQAGDCAAQTPPMATTGQLPLPDHRGLMFVHVNELDPGRLVGSVGPSEILQPVIPSARSSPVASTTPMFIATTTTTTTTTATIDAKGHAVVVAPVVSTHDINHHPQIHQQYSAVSAVHQQQKDQQQQQEGGGSDWSDISDDSSSNSSVGSTTSPFAPPSSSQNNNSQNAENRHPIQNPFADRLQCKFLHSLSDGINIRNFKIQVPRYALLSDLILYTKDGERDPILILVAQQISKAQDLVWREMKEQYPQLSIHARRHTFVLSESFQSFESKFPELVAVSSSGQATKNRVDFWDQEREQMSLLTRASEIAPGVWLGNNADVPQVTNNRSMSSSSSLVSPVTPGTSFSSYFFPSSSSSIPNKNGPSTANRSSSIAIPSTPPPDENAYPPLTPPSFNDQTNFHPSICVECKPGNNLPTQFTLDRIRGNVGGTPAPLPVKEIFQLECLGTLTSSVNPELFPPSISSLSSLAGQITVDISSNHAVRRSTASDLVSGHQLARSILQSQVTQLINMAFFVQSVASPSTSINAEHEGHNLKGRRHSNQKQQQQHRDHAHQVLIHCMDGYTETALLALAVVMVHYRLSLAEAYLKLQTDLGRSFFVYPNDSIMMLEVEKQIWQRIHAQDRAEREAAQLATAQQQQQQQQREQTRERTISTSSSVSSKAITTSATAGESAAVVKSSSAGNAALISSGVSLSPSPGSSPPSSSSGMSSLSSSLSSSSSFFSSLLNMNGSSASGSAPNQQQQQQPQQQPTLPPKTDTMEGIERSRESEGQQAIQIELDEDEFVDSEVPPFLKPGHEQAFSWFYNPEFEGSFPSRILSFLYLGNLAHASNPGLLKSLGIQYVLSVGEEAHGLADAEYSSVDDGAQDKNAMMDVESQPQRLDTHTQPKRFMVKLVDDMYDNGVDSLWRHLENCVDFVDEARRANSRILIHCRVGVSRSATIVIAYLMAHYHLSLVDAYLMVRARRLSVIIQPNLLFMYELLQWEQQLKGRFDPMGWPGVAREVHSLNMYYIGS</sequence>
<dbReference type="GO" id="GO:0008138">
    <property type="term" value="F:protein tyrosine/serine/threonine phosphatase activity"/>
    <property type="evidence" value="ECO:0007669"/>
    <property type="project" value="TreeGrafter"/>
</dbReference>
<evidence type="ECO:0000313" key="7">
    <source>
        <dbReference type="Proteomes" id="UP000827284"/>
    </source>
</evidence>
<accession>A0A9P3H761</accession>
<evidence type="ECO:0000256" key="1">
    <source>
        <dbReference type="ARBA" id="ARBA00022801"/>
    </source>
</evidence>
<feature type="region of interest" description="Disordered" evidence="3">
    <location>
        <begin position="467"/>
        <end position="499"/>
    </location>
</feature>
<feature type="region of interest" description="Disordered" evidence="3">
    <location>
        <begin position="803"/>
        <end position="825"/>
    </location>
</feature>
<feature type="compositionally biased region" description="Low complexity" evidence="3">
    <location>
        <begin position="742"/>
        <end position="756"/>
    </location>
</feature>
<feature type="compositionally biased region" description="Low complexity" evidence="3">
    <location>
        <begin position="852"/>
        <end position="862"/>
    </location>
</feature>
<comment type="caution">
    <text evidence="6">The sequence shown here is derived from an EMBL/GenBank/DDBJ whole genome shotgun (WGS) entry which is preliminary data.</text>
</comment>
<feature type="region of interest" description="Disordered" evidence="3">
    <location>
        <begin position="1"/>
        <end position="46"/>
    </location>
</feature>
<dbReference type="AlphaFoldDB" id="A0A9P3H761"/>
<reference evidence="6" key="1">
    <citation type="submission" date="2021-11" db="EMBL/GenBank/DDBJ databases">
        <authorList>
            <person name="Herlambang A."/>
            <person name="Guo Y."/>
            <person name="Takashima Y."/>
            <person name="Nishizawa T."/>
        </authorList>
    </citation>
    <scope>NUCLEOTIDE SEQUENCE</scope>
    <source>
        <strain evidence="6">E1425</strain>
    </source>
</reference>
<dbReference type="Proteomes" id="UP000827284">
    <property type="component" value="Unassembled WGS sequence"/>
</dbReference>
<dbReference type="InterPro" id="IPR000387">
    <property type="entry name" value="Tyr_Pase_dom"/>
</dbReference>
<keyword evidence="7" id="KW-1185">Reference proteome</keyword>